<protein>
    <submittedName>
        <fullName evidence="2">Uncharacterized protein</fullName>
    </submittedName>
</protein>
<name>A0ABV0TF47_9TELE</name>
<dbReference type="Proteomes" id="UP001482620">
    <property type="component" value="Unassembled WGS sequence"/>
</dbReference>
<organism evidence="2 3">
    <name type="scientific">Ilyodon furcidens</name>
    <name type="common">goldbreast splitfin</name>
    <dbReference type="NCBI Taxonomy" id="33524"/>
    <lineage>
        <taxon>Eukaryota</taxon>
        <taxon>Metazoa</taxon>
        <taxon>Chordata</taxon>
        <taxon>Craniata</taxon>
        <taxon>Vertebrata</taxon>
        <taxon>Euteleostomi</taxon>
        <taxon>Actinopterygii</taxon>
        <taxon>Neopterygii</taxon>
        <taxon>Teleostei</taxon>
        <taxon>Neoteleostei</taxon>
        <taxon>Acanthomorphata</taxon>
        <taxon>Ovalentaria</taxon>
        <taxon>Atherinomorphae</taxon>
        <taxon>Cyprinodontiformes</taxon>
        <taxon>Goodeidae</taxon>
        <taxon>Ilyodon</taxon>
    </lineage>
</organism>
<comment type="caution">
    <text evidence="2">The sequence shown here is derived from an EMBL/GenBank/DDBJ whole genome shotgun (WGS) entry which is preliminary data.</text>
</comment>
<keyword evidence="3" id="KW-1185">Reference proteome</keyword>
<keyword evidence="1" id="KW-0472">Membrane</keyword>
<keyword evidence="1" id="KW-0812">Transmembrane</keyword>
<sequence>MFGLVFGPNIQYFLTNTFLQALALFFAYFQPSIVPCKGFQLFQTLLYCKHKLRMAKVPLEELQSSTARRDRVNVSKLCREQSEHVEEVASVRLDQNQTYRENPVWQKNNTAPHPEL</sequence>
<feature type="transmembrane region" description="Helical" evidence="1">
    <location>
        <begin position="12"/>
        <end position="29"/>
    </location>
</feature>
<evidence type="ECO:0000256" key="1">
    <source>
        <dbReference type="SAM" id="Phobius"/>
    </source>
</evidence>
<evidence type="ECO:0000313" key="2">
    <source>
        <dbReference type="EMBL" id="MEQ2231510.1"/>
    </source>
</evidence>
<reference evidence="2 3" key="1">
    <citation type="submission" date="2021-06" db="EMBL/GenBank/DDBJ databases">
        <authorList>
            <person name="Palmer J.M."/>
        </authorList>
    </citation>
    <scope>NUCLEOTIDE SEQUENCE [LARGE SCALE GENOMIC DNA]</scope>
    <source>
        <strain evidence="3">if_2019</strain>
        <tissue evidence="2">Muscle</tissue>
    </source>
</reference>
<proteinExistence type="predicted"/>
<gene>
    <name evidence="2" type="ORF">ILYODFUR_001241</name>
</gene>
<keyword evidence="1" id="KW-1133">Transmembrane helix</keyword>
<evidence type="ECO:0000313" key="3">
    <source>
        <dbReference type="Proteomes" id="UP001482620"/>
    </source>
</evidence>
<accession>A0ABV0TF47</accession>
<dbReference type="EMBL" id="JAHRIQ010034808">
    <property type="protein sequence ID" value="MEQ2231510.1"/>
    <property type="molecule type" value="Genomic_DNA"/>
</dbReference>